<feature type="short sequence motif" description="Q motif" evidence="10">
    <location>
        <begin position="169"/>
        <end position="197"/>
    </location>
</feature>
<feature type="compositionally biased region" description="Basic and acidic residues" evidence="11">
    <location>
        <begin position="68"/>
        <end position="90"/>
    </location>
</feature>
<name>A0AAU0PV24_9CORY</name>
<dbReference type="InterPro" id="IPR005580">
    <property type="entry name" value="DbpA/CsdA_RNA-bd_dom"/>
</dbReference>
<dbReference type="CDD" id="cd00268">
    <property type="entry name" value="DEADc"/>
    <property type="match status" value="1"/>
</dbReference>
<dbReference type="InterPro" id="IPR034415">
    <property type="entry name" value="CsdA_RRM"/>
</dbReference>
<evidence type="ECO:0000259" key="13">
    <source>
        <dbReference type="PROSITE" id="PS51194"/>
    </source>
</evidence>
<dbReference type="GO" id="GO:0000027">
    <property type="term" value="P:ribosomal large subunit assembly"/>
    <property type="evidence" value="ECO:0007669"/>
    <property type="project" value="UniProtKB-UniRule"/>
</dbReference>
<dbReference type="GO" id="GO:0016787">
    <property type="term" value="F:hydrolase activity"/>
    <property type="evidence" value="ECO:0007669"/>
    <property type="project" value="UniProtKB-KW"/>
</dbReference>
<dbReference type="HAMAP" id="MF_00964">
    <property type="entry name" value="DEAD_helicase_DeaD"/>
    <property type="match status" value="1"/>
</dbReference>
<dbReference type="InterPro" id="IPR014014">
    <property type="entry name" value="RNA_helicase_DEAD_Q_motif"/>
</dbReference>
<dbReference type="EMBL" id="CP137757">
    <property type="protein sequence ID" value="WPF24274.1"/>
    <property type="molecule type" value="Genomic_DNA"/>
</dbReference>
<dbReference type="InterPro" id="IPR012677">
    <property type="entry name" value="Nucleotide-bd_a/b_plait_sf"/>
</dbReference>
<dbReference type="InterPro" id="IPR050547">
    <property type="entry name" value="DEAD_box_RNA_helicases"/>
</dbReference>
<dbReference type="AlphaFoldDB" id="A0AAU0PV24"/>
<dbReference type="GO" id="GO:0005840">
    <property type="term" value="C:ribosome"/>
    <property type="evidence" value="ECO:0007669"/>
    <property type="project" value="TreeGrafter"/>
</dbReference>
<dbReference type="GO" id="GO:0005524">
    <property type="term" value="F:ATP binding"/>
    <property type="evidence" value="ECO:0007669"/>
    <property type="project" value="UniProtKB-UniRule"/>
</dbReference>
<dbReference type="InterPro" id="IPR011545">
    <property type="entry name" value="DEAD/DEAH_box_helicase_dom"/>
</dbReference>
<evidence type="ECO:0000256" key="11">
    <source>
        <dbReference type="SAM" id="MobiDB-lite"/>
    </source>
</evidence>
<sequence>MADEPSTPTDFETDSVKGGESASSAMGNESEGPTQGTDMSVNENVDEQRGAEDDALTLNDVISADSVDDSKNKSEPTTRSDLADKADEAHTAPSDDSGEEDRTEDAPEQEGVEQDNSTPESAEQESAKDGESENADGKTNEDASGKESSEKENADKEASDSDDDEDDGPSFDDLDLSDDVVRAVKKVGFETPSPIQAATIPILAQGRDVVGLAQTGTGKTAAFALPILSRLDRSQKKPQALVLSPTRELALQVADAFQEFADHLGGVHVLPIYGGQSYGIQLSGLRRGAHIVVGTPGRVIDHLERGSLDLSELRYLVLDEADEMLNMGFQEDVERILADTPEHKQTALFSATMPASIRRLSKQYLEDPREVTIKSQQRTADNIHQQYLLVNHHYKLDALTRILEVTEFDAMIMFARTKQNTEELAEKLRARGFSAAAINGDMAQNQRERTVDQLRDGRLDILVATDVAARGLDVERISHVVNYDIPHDTESYVHRIGRTGRAGRSGEAILFVTPRERRLLRSIERATKSSIEEMQLPTVDEVNETRKAKFAQSITESLADPQVDLFRGLINSYAEEHETPLADIAAALATQSQSGDEFLLKEDTIRRNDRRNDRRGRRNDREPDTRSLNERFSGKEPPRFADRTGKEMAVYKIAVGKRQQVRPGAIVGAIANEGGLNSRDFGKISIFSEHSLVELPADLPMEVFEALEDTRVSGQLIKIEPDPGAPAGRPGAHKRDRQSGDRRGGRFNDRGHGDRRSRGRDGGRGFNDRGFRGRGRDDRGRDDRGRGGRDSWDRGDRRRDGGRNDRRDGGRNDRNRGGRDWNGRGGRGFNDRGFRGRGRDDRY</sequence>
<feature type="domain" description="DEAD-box RNA helicase Q" evidence="14">
    <location>
        <begin position="169"/>
        <end position="197"/>
    </location>
</feature>
<evidence type="ECO:0000256" key="10">
    <source>
        <dbReference type="PROSITE-ProRule" id="PRU00552"/>
    </source>
</evidence>
<evidence type="ECO:0000256" key="7">
    <source>
        <dbReference type="ARBA" id="ARBA00023016"/>
    </source>
</evidence>
<evidence type="ECO:0000256" key="1">
    <source>
        <dbReference type="ARBA" id="ARBA00022490"/>
    </source>
</evidence>
<keyword evidence="6 9" id="KW-0694">RNA-binding</keyword>
<dbReference type="PANTHER" id="PTHR47963">
    <property type="entry name" value="DEAD-BOX ATP-DEPENDENT RNA HELICASE 47, MITOCHONDRIAL"/>
    <property type="match status" value="1"/>
</dbReference>
<comment type="subcellular location">
    <subcellularLocation>
        <location evidence="9">Cytoplasm</location>
    </subcellularLocation>
</comment>
<dbReference type="Gene3D" id="3.40.50.300">
    <property type="entry name" value="P-loop containing nucleotide triphosphate hydrolases"/>
    <property type="match status" value="2"/>
</dbReference>
<evidence type="ECO:0000256" key="4">
    <source>
        <dbReference type="ARBA" id="ARBA00022806"/>
    </source>
</evidence>
<evidence type="ECO:0000259" key="12">
    <source>
        <dbReference type="PROSITE" id="PS51192"/>
    </source>
</evidence>
<dbReference type="CDD" id="cd12499">
    <property type="entry name" value="RRM_EcCsdA_like"/>
    <property type="match status" value="1"/>
</dbReference>
<dbReference type="InterPro" id="IPR057325">
    <property type="entry name" value="DeaD_dimer"/>
</dbReference>
<feature type="region of interest" description="Disordered" evidence="11">
    <location>
        <begin position="1"/>
        <end position="176"/>
    </location>
</feature>
<dbReference type="InterPro" id="IPR044742">
    <property type="entry name" value="DEAD/DEAH_RhlB"/>
</dbReference>
<dbReference type="InterPro" id="IPR028618">
    <property type="entry name" value="DEAD_helicase_DeaD"/>
</dbReference>
<dbReference type="PROSITE" id="PS51192">
    <property type="entry name" value="HELICASE_ATP_BIND_1"/>
    <property type="match status" value="1"/>
</dbReference>
<dbReference type="SMART" id="SM00487">
    <property type="entry name" value="DEXDc"/>
    <property type="match status" value="1"/>
</dbReference>
<protein>
    <recommendedName>
        <fullName evidence="9">ATP-dependent RNA helicase DeaD</fullName>
        <ecNumber evidence="9">3.6.4.13</ecNumber>
    </recommendedName>
    <alternativeName>
        <fullName evidence="9">Cold-shock DEAD box protein A</fullName>
    </alternativeName>
</protein>
<accession>A0AAU0PV24</accession>
<feature type="compositionally biased region" description="Acidic residues" evidence="11">
    <location>
        <begin position="160"/>
        <end position="176"/>
    </location>
</feature>
<dbReference type="PANTHER" id="PTHR47963:SF8">
    <property type="entry name" value="ATP-DEPENDENT RNA HELICASE DEAD"/>
    <property type="match status" value="1"/>
</dbReference>
<feature type="compositionally biased region" description="Acidic residues" evidence="11">
    <location>
        <begin position="96"/>
        <end position="113"/>
    </location>
</feature>
<dbReference type="GO" id="GO:0005829">
    <property type="term" value="C:cytosol"/>
    <property type="evidence" value="ECO:0007669"/>
    <property type="project" value="TreeGrafter"/>
</dbReference>
<feature type="compositionally biased region" description="Basic and acidic residues" evidence="11">
    <location>
        <begin position="125"/>
        <end position="159"/>
    </location>
</feature>
<dbReference type="Pfam" id="PF00271">
    <property type="entry name" value="Helicase_C"/>
    <property type="match status" value="1"/>
</dbReference>
<feature type="compositionally biased region" description="Polar residues" evidence="11">
    <location>
        <begin position="21"/>
        <end position="43"/>
    </location>
</feature>
<feature type="region of interest" description="Disordered" evidence="11">
    <location>
        <begin position="599"/>
        <end position="641"/>
    </location>
</feature>
<evidence type="ECO:0000256" key="2">
    <source>
        <dbReference type="ARBA" id="ARBA00022741"/>
    </source>
</evidence>
<organism evidence="15 16">
    <name type="scientific">Corynebacterium pseudokroppenstedtii</name>
    <dbReference type="NCBI Taxonomy" id="2804917"/>
    <lineage>
        <taxon>Bacteria</taxon>
        <taxon>Bacillati</taxon>
        <taxon>Actinomycetota</taxon>
        <taxon>Actinomycetes</taxon>
        <taxon>Mycobacteriales</taxon>
        <taxon>Corynebacteriaceae</taxon>
        <taxon>Corynebacterium</taxon>
    </lineage>
</organism>
<dbReference type="EC" id="3.6.4.13" evidence="9"/>
<dbReference type="Pfam" id="PF25399">
    <property type="entry name" value="DeaD_dimer"/>
    <property type="match status" value="1"/>
</dbReference>
<dbReference type="SUPFAM" id="SSF52540">
    <property type="entry name" value="P-loop containing nucleoside triphosphate hydrolases"/>
    <property type="match status" value="1"/>
</dbReference>
<feature type="compositionally biased region" description="Polar residues" evidence="11">
    <location>
        <begin position="1"/>
        <end position="10"/>
    </location>
</feature>
<dbReference type="PROSITE" id="PS51194">
    <property type="entry name" value="HELICASE_CTER"/>
    <property type="match status" value="1"/>
</dbReference>
<feature type="compositionally biased region" description="Basic and acidic residues" evidence="11">
    <location>
        <begin position="737"/>
        <end position="822"/>
    </location>
</feature>
<dbReference type="GO" id="GO:0070417">
    <property type="term" value="P:cellular response to cold"/>
    <property type="evidence" value="ECO:0007669"/>
    <property type="project" value="InterPro"/>
</dbReference>
<keyword evidence="1 9" id="KW-0963">Cytoplasm</keyword>
<dbReference type="PROSITE" id="PS00039">
    <property type="entry name" value="DEAD_ATP_HELICASE"/>
    <property type="match status" value="1"/>
</dbReference>
<reference evidence="15 16" key="1">
    <citation type="submission" date="2023-10" db="EMBL/GenBank/DDBJ databases">
        <title>complete genome sequence of Corynebacterium pseudokroppenstedtii P15-C1.</title>
        <authorList>
            <person name="Bruggemann H."/>
            <person name="Poehlein A."/>
        </authorList>
    </citation>
    <scope>NUCLEOTIDE SEQUENCE [LARGE SCALE GENOMIC DNA]</scope>
    <source>
        <strain evidence="15 16">P15_C1</strain>
    </source>
</reference>
<dbReference type="KEGG" id="cpsk:Q0N40_06865"/>
<keyword evidence="4 9" id="KW-0347">Helicase</keyword>
<dbReference type="Pfam" id="PF03880">
    <property type="entry name" value="DbpA"/>
    <property type="match status" value="1"/>
</dbReference>
<evidence type="ECO:0000256" key="8">
    <source>
        <dbReference type="ARBA" id="ARBA00047984"/>
    </source>
</evidence>
<proteinExistence type="inferred from homology"/>
<dbReference type="InterPro" id="IPR001650">
    <property type="entry name" value="Helicase_C-like"/>
</dbReference>
<gene>
    <name evidence="9" type="primary">deaD</name>
    <name evidence="9" type="synonym">csdA</name>
    <name evidence="15" type="ORF">Q0N40_06865</name>
</gene>
<dbReference type="Proteomes" id="UP001174314">
    <property type="component" value="Chromosome"/>
</dbReference>
<evidence type="ECO:0000313" key="16">
    <source>
        <dbReference type="Proteomes" id="UP001174314"/>
    </source>
</evidence>
<keyword evidence="7 9" id="KW-0346">Stress response</keyword>
<dbReference type="GO" id="GO:0006401">
    <property type="term" value="P:RNA catabolic process"/>
    <property type="evidence" value="ECO:0007669"/>
    <property type="project" value="UniProtKB-UniRule"/>
</dbReference>
<dbReference type="GO" id="GO:0033592">
    <property type="term" value="F:RNA strand annealing activity"/>
    <property type="evidence" value="ECO:0007669"/>
    <property type="project" value="TreeGrafter"/>
</dbReference>
<keyword evidence="5 9" id="KW-0067">ATP-binding</keyword>
<dbReference type="InterPro" id="IPR000629">
    <property type="entry name" value="RNA-helicase_DEAD-box_CS"/>
</dbReference>
<evidence type="ECO:0000256" key="3">
    <source>
        <dbReference type="ARBA" id="ARBA00022801"/>
    </source>
</evidence>
<keyword evidence="2 9" id="KW-0547">Nucleotide-binding</keyword>
<feature type="domain" description="Helicase ATP-binding" evidence="12">
    <location>
        <begin position="200"/>
        <end position="371"/>
    </location>
</feature>
<comment type="similarity">
    <text evidence="9">Belongs to the DEAD box helicase family. DeaD/CsdA subfamily.</text>
</comment>
<feature type="domain" description="Helicase C-terminal" evidence="13">
    <location>
        <begin position="398"/>
        <end position="542"/>
    </location>
</feature>
<dbReference type="FunFam" id="3.40.50.300:FF:000108">
    <property type="entry name" value="ATP-dependent RNA helicase RhlE"/>
    <property type="match status" value="1"/>
</dbReference>
<dbReference type="InterPro" id="IPR014001">
    <property type="entry name" value="Helicase_ATP-bd"/>
</dbReference>
<keyword evidence="3 9" id="KW-0378">Hydrolase</keyword>
<dbReference type="Gene3D" id="3.30.70.330">
    <property type="match status" value="1"/>
</dbReference>
<comment type="function">
    <text evidence="9">DEAD-box RNA helicase involved in various cellular processes at low temperature, including ribosome biogenesis, mRNA degradation and translation initiation.</text>
</comment>
<evidence type="ECO:0000256" key="6">
    <source>
        <dbReference type="ARBA" id="ARBA00022884"/>
    </source>
</evidence>
<evidence type="ECO:0000256" key="5">
    <source>
        <dbReference type="ARBA" id="ARBA00022840"/>
    </source>
</evidence>
<dbReference type="CDD" id="cd18787">
    <property type="entry name" value="SF2_C_DEAD"/>
    <property type="match status" value="1"/>
</dbReference>
<dbReference type="GO" id="GO:0003724">
    <property type="term" value="F:RNA helicase activity"/>
    <property type="evidence" value="ECO:0007669"/>
    <property type="project" value="UniProtKB-UniRule"/>
</dbReference>
<dbReference type="PROSITE" id="PS51195">
    <property type="entry name" value="Q_MOTIF"/>
    <property type="match status" value="1"/>
</dbReference>
<feature type="compositionally biased region" description="Basic and acidic residues" evidence="11">
    <location>
        <begin position="599"/>
        <end position="612"/>
    </location>
</feature>
<comment type="catalytic activity">
    <reaction evidence="8 9">
        <text>ATP + H2O = ADP + phosphate + H(+)</text>
        <dbReference type="Rhea" id="RHEA:13065"/>
        <dbReference type="ChEBI" id="CHEBI:15377"/>
        <dbReference type="ChEBI" id="CHEBI:15378"/>
        <dbReference type="ChEBI" id="CHEBI:30616"/>
        <dbReference type="ChEBI" id="CHEBI:43474"/>
        <dbReference type="ChEBI" id="CHEBI:456216"/>
        <dbReference type="EC" id="3.6.4.13"/>
    </reaction>
</comment>
<evidence type="ECO:0000313" key="15">
    <source>
        <dbReference type="EMBL" id="WPF24274.1"/>
    </source>
</evidence>
<dbReference type="Pfam" id="PF00270">
    <property type="entry name" value="DEAD"/>
    <property type="match status" value="1"/>
</dbReference>
<feature type="compositionally biased region" description="Basic and acidic residues" evidence="11">
    <location>
        <begin position="619"/>
        <end position="641"/>
    </location>
</feature>
<evidence type="ECO:0000256" key="9">
    <source>
        <dbReference type="HAMAP-Rule" id="MF_00964"/>
    </source>
</evidence>
<evidence type="ECO:0000259" key="14">
    <source>
        <dbReference type="PROSITE" id="PS51195"/>
    </source>
</evidence>
<dbReference type="SMART" id="SM00490">
    <property type="entry name" value="HELICc"/>
    <property type="match status" value="1"/>
</dbReference>
<feature type="compositionally biased region" description="Basic and acidic residues" evidence="11">
    <location>
        <begin position="829"/>
        <end position="843"/>
    </location>
</feature>
<keyword evidence="16" id="KW-1185">Reference proteome</keyword>
<dbReference type="InterPro" id="IPR027417">
    <property type="entry name" value="P-loop_NTPase"/>
</dbReference>
<feature type="region of interest" description="Disordered" evidence="11">
    <location>
        <begin position="715"/>
        <end position="843"/>
    </location>
</feature>